<feature type="chain" id="PRO_5027019515" description="Cellulose biosynthesis protein BcsS" evidence="1">
    <location>
        <begin position="23"/>
        <end position="212"/>
    </location>
</feature>
<evidence type="ECO:0000313" key="3">
    <source>
        <dbReference type="Proteomes" id="UP000477911"/>
    </source>
</evidence>
<dbReference type="RefSeq" id="WP_160894296.1">
    <property type="nucleotide sequence ID" value="NZ_WUMU01000008.1"/>
</dbReference>
<organism evidence="2 3">
    <name type="scientific">Pseudooceanicola albus</name>
    <dbReference type="NCBI Taxonomy" id="2692189"/>
    <lineage>
        <taxon>Bacteria</taxon>
        <taxon>Pseudomonadati</taxon>
        <taxon>Pseudomonadota</taxon>
        <taxon>Alphaproteobacteria</taxon>
        <taxon>Rhodobacterales</taxon>
        <taxon>Paracoccaceae</taxon>
        <taxon>Pseudooceanicola</taxon>
    </lineage>
</organism>
<reference evidence="2 3" key="1">
    <citation type="submission" date="2019-12" db="EMBL/GenBank/DDBJ databases">
        <authorList>
            <person name="Li M."/>
        </authorList>
    </citation>
    <scope>NUCLEOTIDE SEQUENCE [LARGE SCALE GENOMIC DNA]</scope>
    <source>
        <strain evidence="2 3">GBMRC 2024</strain>
    </source>
</reference>
<evidence type="ECO:0008006" key="4">
    <source>
        <dbReference type="Google" id="ProtNLM"/>
    </source>
</evidence>
<proteinExistence type="predicted"/>
<keyword evidence="3" id="KW-1185">Reference proteome</keyword>
<name>A0A6L7G3D6_9RHOB</name>
<sequence>MKSLAAFSLLTLAAVAPGIASADEGLSFSGGATLASKYVGSSGTKYSNGVAFQPWVELGYNGAYVNLWTSNMQRAVAGNGQEYDLTLGYRGTTGTYDYNVGYVRYYYSDPSDNCCGEYFGEVSAPANQDLTLGVHVSYDPNSDVLDTRLMGDYTLTDRIGLGATFGRLSQDGATYGTVYGSYKINDAISLSATYHDSDETVPYGVFAVDYAF</sequence>
<accession>A0A6L7G3D6</accession>
<feature type="signal peptide" evidence="1">
    <location>
        <begin position="1"/>
        <end position="22"/>
    </location>
</feature>
<dbReference type="EMBL" id="WUMU01000008">
    <property type="protein sequence ID" value="MXN18202.1"/>
    <property type="molecule type" value="Genomic_DNA"/>
</dbReference>
<protein>
    <recommendedName>
        <fullName evidence="4">Cellulose biosynthesis protein BcsS</fullName>
    </recommendedName>
</protein>
<evidence type="ECO:0000256" key="1">
    <source>
        <dbReference type="SAM" id="SignalP"/>
    </source>
</evidence>
<dbReference type="AlphaFoldDB" id="A0A6L7G3D6"/>
<evidence type="ECO:0000313" key="2">
    <source>
        <dbReference type="EMBL" id="MXN18202.1"/>
    </source>
</evidence>
<keyword evidence="1" id="KW-0732">Signal</keyword>
<comment type="caution">
    <text evidence="2">The sequence shown here is derived from an EMBL/GenBank/DDBJ whole genome shotgun (WGS) entry which is preliminary data.</text>
</comment>
<gene>
    <name evidence="2" type="ORF">GR170_10170</name>
</gene>
<dbReference type="Proteomes" id="UP000477911">
    <property type="component" value="Unassembled WGS sequence"/>
</dbReference>